<dbReference type="Proteomes" id="UP000683360">
    <property type="component" value="Unassembled WGS sequence"/>
</dbReference>
<keyword evidence="2" id="KW-1185">Reference proteome</keyword>
<dbReference type="InterPro" id="IPR051941">
    <property type="entry name" value="BG_Antigen-Binding_Lectin"/>
</dbReference>
<organism evidence="1 2">
    <name type="scientific">Mytilus edulis</name>
    <name type="common">Blue mussel</name>
    <dbReference type="NCBI Taxonomy" id="6550"/>
    <lineage>
        <taxon>Eukaryota</taxon>
        <taxon>Metazoa</taxon>
        <taxon>Spiralia</taxon>
        <taxon>Lophotrochozoa</taxon>
        <taxon>Mollusca</taxon>
        <taxon>Bivalvia</taxon>
        <taxon>Autobranchia</taxon>
        <taxon>Pteriomorphia</taxon>
        <taxon>Mytilida</taxon>
        <taxon>Mytiloidea</taxon>
        <taxon>Mytilidae</taxon>
        <taxon>Mytilinae</taxon>
        <taxon>Mytilus</taxon>
    </lineage>
</organism>
<dbReference type="SUPFAM" id="SSF49785">
    <property type="entry name" value="Galactose-binding domain-like"/>
    <property type="match status" value="1"/>
</dbReference>
<dbReference type="PANTHER" id="PTHR45713">
    <property type="entry name" value="FTP DOMAIN-CONTAINING PROTEIN"/>
    <property type="match status" value="1"/>
</dbReference>
<dbReference type="OrthoDB" id="547680at2759"/>
<accession>A0A8S3UDW3</accession>
<protein>
    <submittedName>
        <fullName evidence="1">Uncharacterized protein</fullName>
    </submittedName>
</protein>
<dbReference type="InterPro" id="IPR008979">
    <property type="entry name" value="Galactose-bd-like_sf"/>
</dbReference>
<evidence type="ECO:0000313" key="1">
    <source>
        <dbReference type="EMBL" id="CAG2240663.1"/>
    </source>
</evidence>
<proteinExistence type="predicted"/>
<evidence type="ECO:0000313" key="2">
    <source>
        <dbReference type="Proteomes" id="UP000683360"/>
    </source>
</evidence>
<dbReference type="Gene3D" id="2.60.120.260">
    <property type="entry name" value="Galactose-binding domain-like"/>
    <property type="match status" value="1"/>
</dbReference>
<gene>
    <name evidence="1" type="ORF">MEDL_52933</name>
</gene>
<reference evidence="1" key="1">
    <citation type="submission" date="2021-03" db="EMBL/GenBank/DDBJ databases">
        <authorList>
            <person name="Bekaert M."/>
        </authorList>
    </citation>
    <scope>NUCLEOTIDE SEQUENCE</scope>
</reference>
<comment type="caution">
    <text evidence="1">The sequence shown here is derived from an EMBL/GenBank/DDBJ whole genome shotgun (WGS) entry which is preliminary data.</text>
</comment>
<name>A0A8S3UDW3_MYTED</name>
<dbReference type="EMBL" id="CAJPWZ010002569">
    <property type="protein sequence ID" value="CAG2240663.1"/>
    <property type="molecule type" value="Genomic_DNA"/>
</dbReference>
<dbReference type="PANTHER" id="PTHR45713:SF6">
    <property type="entry name" value="F5_8 TYPE C DOMAIN-CONTAINING PROTEIN"/>
    <property type="match status" value="1"/>
</dbReference>
<sequence length="312" mass="34599">MIMDRTGHRSEKAVRTYKRPADSMLKDVSNILNPSNKQIKLEDPKPLTDTRAILPEQVNIENTENAFNVSKPEGKYRGLPSNSSFQNCVFNFISAQWDKRFLSVHFDDLVGLNNYALEKNVNQTSMSYLNSNGPAYLAVDGDIKTCSRTDAELSPSLQIDLKYQRPVGFVLVHGDLQNALHDITIYVVGEDGLHSYKSKTNTCEQHKGLVKNQAIITDCGRPLNGRYIIIEMKNSVNSLDSLMLCEDAVDTCNIVSAAVDTSSGFFGCGGYQQRGFGCGGYQQRGIGCGGYQQHDMQNNPMLTYTIIIGTDN</sequence>
<dbReference type="AlphaFoldDB" id="A0A8S3UDW3"/>